<protein>
    <recommendedName>
        <fullName evidence="10">peptidylprolyl isomerase</fullName>
        <ecNumber evidence="10">5.2.1.8</ecNumber>
    </recommendedName>
</protein>
<dbReference type="InterPro" id="IPR008880">
    <property type="entry name" value="Trigger_fac_C"/>
</dbReference>
<dbReference type="Gene3D" id="1.10.3120.10">
    <property type="entry name" value="Trigger factor, C-terminal domain"/>
    <property type="match status" value="1"/>
</dbReference>
<dbReference type="EMBL" id="CYZK01000018">
    <property type="protein sequence ID" value="CUO60684.1"/>
    <property type="molecule type" value="Genomic_DNA"/>
</dbReference>
<dbReference type="PaxDb" id="410072-ERS852525_01948"/>
<evidence type="ECO:0000256" key="6">
    <source>
        <dbReference type="ARBA" id="ARBA00023186"/>
    </source>
</evidence>
<dbReference type="AlphaFoldDB" id="A0A174GDT4"/>
<reference evidence="15 16" key="1">
    <citation type="submission" date="2015-09" db="EMBL/GenBank/DDBJ databases">
        <authorList>
            <consortium name="Pathogen Informatics"/>
        </authorList>
    </citation>
    <scope>NUCLEOTIDE SEQUENCE [LARGE SCALE GENOMIC DNA]</scope>
    <source>
        <strain evidence="15 16">2789STDY5834866</strain>
    </source>
</reference>
<dbReference type="RefSeq" id="WP_055261741.1">
    <property type="nucleotide sequence ID" value="NZ_CYZK01000018.1"/>
</dbReference>
<dbReference type="GO" id="GO:0051301">
    <property type="term" value="P:cell division"/>
    <property type="evidence" value="ECO:0007669"/>
    <property type="project" value="UniProtKB-KW"/>
</dbReference>
<evidence type="ECO:0000256" key="4">
    <source>
        <dbReference type="ARBA" id="ARBA00022618"/>
    </source>
</evidence>
<dbReference type="GO" id="GO:0005737">
    <property type="term" value="C:cytoplasm"/>
    <property type="evidence" value="ECO:0007669"/>
    <property type="project" value="UniProtKB-SubCell"/>
</dbReference>
<evidence type="ECO:0000313" key="15">
    <source>
        <dbReference type="EMBL" id="CUO60684.1"/>
    </source>
</evidence>
<feature type="compositionally biased region" description="Low complexity" evidence="12">
    <location>
        <begin position="350"/>
        <end position="374"/>
    </location>
</feature>
<evidence type="ECO:0000256" key="5">
    <source>
        <dbReference type="ARBA" id="ARBA00023110"/>
    </source>
</evidence>
<dbReference type="GO" id="GO:0015031">
    <property type="term" value="P:protein transport"/>
    <property type="evidence" value="ECO:0007669"/>
    <property type="project" value="InterPro"/>
</dbReference>
<dbReference type="GO" id="GO:0003755">
    <property type="term" value="F:peptidyl-prolyl cis-trans isomerase activity"/>
    <property type="evidence" value="ECO:0007669"/>
    <property type="project" value="UniProtKB-KW"/>
</dbReference>
<dbReference type="PROSITE" id="PS50059">
    <property type="entry name" value="FKBP_PPIASE"/>
    <property type="match status" value="1"/>
</dbReference>
<evidence type="ECO:0000256" key="9">
    <source>
        <dbReference type="ARBA" id="ARBA00024849"/>
    </source>
</evidence>
<dbReference type="FunFam" id="3.10.50.40:FF:000001">
    <property type="entry name" value="Trigger factor"/>
    <property type="match status" value="1"/>
</dbReference>
<keyword evidence="11" id="KW-0175">Coiled coil</keyword>
<evidence type="ECO:0000256" key="8">
    <source>
        <dbReference type="ARBA" id="ARBA00023306"/>
    </source>
</evidence>
<dbReference type="Pfam" id="PF00254">
    <property type="entry name" value="FKBP_C"/>
    <property type="match status" value="1"/>
</dbReference>
<dbReference type="PROSITE" id="PS51257">
    <property type="entry name" value="PROKAR_LIPOPROTEIN"/>
    <property type="match status" value="1"/>
</dbReference>
<dbReference type="GO" id="GO:0006457">
    <property type="term" value="P:protein folding"/>
    <property type="evidence" value="ECO:0007669"/>
    <property type="project" value="InterPro"/>
</dbReference>
<comment type="similarity">
    <text evidence="3">Belongs to the FKBP-type PPIase family. Tig subfamily.</text>
</comment>
<comment type="catalytic activity">
    <reaction evidence="1 10">
        <text>[protein]-peptidylproline (omega=180) = [protein]-peptidylproline (omega=0)</text>
        <dbReference type="Rhea" id="RHEA:16237"/>
        <dbReference type="Rhea" id="RHEA-COMP:10747"/>
        <dbReference type="Rhea" id="RHEA-COMP:10748"/>
        <dbReference type="ChEBI" id="CHEBI:83833"/>
        <dbReference type="ChEBI" id="CHEBI:83834"/>
        <dbReference type="EC" id="5.2.1.8"/>
    </reaction>
</comment>
<evidence type="ECO:0000259" key="14">
    <source>
        <dbReference type="PROSITE" id="PS50059"/>
    </source>
</evidence>
<accession>A0A174GDT4</accession>
<keyword evidence="4" id="KW-0132">Cell division</keyword>
<dbReference type="InterPro" id="IPR027304">
    <property type="entry name" value="Trigger_fact/SurA_dom_sf"/>
</dbReference>
<proteinExistence type="inferred from homology"/>
<keyword evidence="5 10" id="KW-0697">Rotamase</keyword>
<feature type="region of interest" description="Disordered" evidence="12">
    <location>
        <begin position="348"/>
        <end position="374"/>
    </location>
</feature>
<dbReference type="InterPro" id="IPR046357">
    <property type="entry name" value="PPIase_dom_sf"/>
</dbReference>
<evidence type="ECO:0000256" key="13">
    <source>
        <dbReference type="SAM" id="SignalP"/>
    </source>
</evidence>
<evidence type="ECO:0000256" key="10">
    <source>
        <dbReference type="PROSITE-ProRule" id="PRU00277"/>
    </source>
</evidence>
<comment type="subcellular location">
    <subcellularLocation>
        <location evidence="2">Cytoplasm</location>
    </subcellularLocation>
</comment>
<dbReference type="InterPro" id="IPR001179">
    <property type="entry name" value="PPIase_FKBP_dom"/>
</dbReference>
<dbReference type="SUPFAM" id="SSF109998">
    <property type="entry name" value="Triger factor/SurA peptide-binding domain-like"/>
    <property type="match status" value="1"/>
</dbReference>
<dbReference type="InterPro" id="IPR037041">
    <property type="entry name" value="Trigger_fac_C_sf"/>
</dbReference>
<dbReference type="STRING" id="410072.ERS852525_01948"/>
<keyword evidence="13" id="KW-0732">Signal</keyword>
<feature type="chain" id="PRO_5039625679" description="peptidylprolyl isomerase" evidence="13">
    <location>
        <begin position="24"/>
        <end position="374"/>
    </location>
</feature>
<dbReference type="NCBIfam" id="TIGR00115">
    <property type="entry name" value="tig"/>
    <property type="match status" value="1"/>
</dbReference>
<evidence type="ECO:0000256" key="11">
    <source>
        <dbReference type="SAM" id="Coils"/>
    </source>
</evidence>
<dbReference type="Proteomes" id="UP000095362">
    <property type="component" value="Unassembled WGS sequence"/>
</dbReference>
<keyword evidence="7 10" id="KW-0413">Isomerase</keyword>
<sequence>MKKKLAVLAAGICALSLFLTGCSGEISNDYVTITKYKGVEIDKVDADAVSDNDVEAQINSVLQSKSTTTEVTDRAAQTGDTVTIDYEGKKDGVAFDGGTATDAQLTLGSGQFIDGFEDGVVGHNIGDTFDLDLTFPENYGNEDLAGQAVVFTVTLKGISQTDLPELTDEFVQSVSDTSKTVEEYKKEIKKSLKKNSKENQQNTIKENAWKAVLENTTVNKYPKKDLKNMISSIKTQYKNMASYYNLDFADFLKQYMNMDEETFNSKATQAAKDQVKANLAADLIIEKAKIDVSDKTLEKKYKEYAKAYGYEDVDALKKALEDAGNLENLEKTARLDIVEDWVADNCKQVKSTSSDSSKSGSNSTGSTGSTESTK</sequence>
<dbReference type="Gene3D" id="3.10.50.40">
    <property type="match status" value="1"/>
</dbReference>
<comment type="function">
    <text evidence="9">Involved in protein export. Acts as a chaperone by maintaining the newly synthesized protein in an open conformation. Functions as a peptidyl-prolyl cis-trans isomerase.</text>
</comment>
<feature type="coiled-coil region" evidence="11">
    <location>
        <begin position="174"/>
        <end position="201"/>
    </location>
</feature>
<feature type="domain" description="PPIase FKBP-type" evidence="14">
    <location>
        <begin position="79"/>
        <end position="159"/>
    </location>
</feature>
<evidence type="ECO:0000256" key="3">
    <source>
        <dbReference type="ARBA" id="ARBA00005464"/>
    </source>
</evidence>
<name>A0A174GDT4_9FIRM</name>
<dbReference type="SUPFAM" id="SSF54534">
    <property type="entry name" value="FKBP-like"/>
    <property type="match status" value="1"/>
</dbReference>
<evidence type="ECO:0000313" key="16">
    <source>
        <dbReference type="Proteomes" id="UP000095362"/>
    </source>
</evidence>
<organism evidence="15 16">
    <name type="scientific">Coprococcus comes</name>
    <dbReference type="NCBI Taxonomy" id="410072"/>
    <lineage>
        <taxon>Bacteria</taxon>
        <taxon>Bacillati</taxon>
        <taxon>Bacillota</taxon>
        <taxon>Clostridia</taxon>
        <taxon>Lachnospirales</taxon>
        <taxon>Lachnospiraceae</taxon>
        <taxon>Coprococcus</taxon>
    </lineage>
</organism>
<keyword evidence="8" id="KW-0131">Cell cycle</keyword>
<dbReference type="InterPro" id="IPR005215">
    <property type="entry name" value="Trig_fac"/>
</dbReference>
<evidence type="ECO:0000256" key="1">
    <source>
        <dbReference type="ARBA" id="ARBA00000971"/>
    </source>
</evidence>
<dbReference type="Pfam" id="PF05698">
    <property type="entry name" value="Trigger_C"/>
    <property type="match status" value="1"/>
</dbReference>
<evidence type="ECO:0000256" key="2">
    <source>
        <dbReference type="ARBA" id="ARBA00004496"/>
    </source>
</evidence>
<evidence type="ECO:0000256" key="7">
    <source>
        <dbReference type="ARBA" id="ARBA00023235"/>
    </source>
</evidence>
<gene>
    <name evidence="15" type="primary">tig_2</name>
    <name evidence="15" type="ORF">ERS852481_02455</name>
</gene>
<evidence type="ECO:0000256" key="12">
    <source>
        <dbReference type="SAM" id="MobiDB-lite"/>
    </source>
</evidence>
<keyword evidence="6" id="KW-0143">Chaperone</keyword>
<dbReference type="EC" id="5.2.1.8" evidence="10"/>
<feature type="signal peptide" evidence="13">
    <location>
        <begin position="1"/>
        <end position="23"/>
    </location>
</feature>